<sequence>MSKFWASSDGSSEESSTQQDESNDNTKNGAKDTLSQHIPLEFEAEAGRCLACDPNAIWEEIRDKQLFVGVPSIPVTSTFDRRKNSTRLVIISDTHGQHRNVHLPKGDILIRAGDFTKTGEVGTIQDLSRYCEESGFAEIVVIAGNHDMTLDPEYYQRKWQRFHRIPHDCQAAQAAIERNCHYLKDSTWTSLSGLNLYGSPFSPDFFDWAFNRPRGPPIRQVWDKIPSQEELPLDILITHTPPLGRGDLTQEFVRAGCYDLLQSIQTRIKPRVNIFGHIHEGYGTSFDGQTLFVNGSSLDVRFQPIHRPIVVDVSHADKAEPAHIVEPVNTYATTKLELERWCMDRGYNVVTEALKKCDDDDLPLGNDLFKANALSNLLEKLCLHYSKEGQKELRDMLGKLYAESF</sequence>
<dbReference type="PANTHER" id="PTHR12905">
    <property type="entry name" value="METALLOPHOSPHOESTERASE"/>
    <property type="match status" value="1"/>
</dbReference>
<dbReference type="EMBL" id="JAGRRH010000001">
    <property type="protein sequence ID" value="KAG7374295.1"/>
    <property type="molecule type" value="Genomic_DNA"/>
</dbReference>
<dbReference type="GO" id="GO:0016787">
    <property type="term" value="F:hydrolase activity"/>
    <property type="evidence" value="ECO:0007669"/>
    <property type="project" value="InterPro"/>
</dbReference>
<organism evidence="3 4">
    <name type="scientific">Nitzschia inconspicua</name>
    <dbReference type="NCBI Taxonomy" id="303405"/>
    <lineage>
        <taxon>Eukaryota</taxon>
        <taxon>Sar</taxon>
        <taxon>Stramenopiles</taxon>
        <taxon>Ochrophyta</taxon>
        <taxon>Bacillariophyta</taxon>
        <taxon>Bacillariophyceae</taxon>
        <taxon>Bacillariophycidae</taxon>
        <taxon>Bacillariales</taxon>
        <taxon>Bacillariaceae</taxon>
        <taxon>Nitzschia</taxon>
    </lineage>
</organism>
<reference evidence="3" key="2">
    <citation type="submission" date="2021-04" db="EMBL/GenBank/DDBJ databases">
        <authorList>
            <person name="Podell S."/>
        </authorList>
    </citation>
    <scope>NUCLEOTIDE SEQUENCE</scope>
    <source>
        <strain evidence="3">Hildebrandi</strain>
    </source>
</reference>
<protein>
    <submittedName>
        <fullName evidence="3">Metallophosphoesterase domain containing protein</fullName>
    </submittedName>
</protein>
<keyword evidence="4" id="KW-1185">Reference proteome</keyword>
<dbReference type="CDD" id="cd07379">
    <property type="entry name" value="MPP_239FB"/>
    <property type="match status" value="1"/>
</dbReference>
<feature type="region of interest" description="Disordered" evidence="1">
    <location>
        <begin position="1"/>
        <end position="32"/>
    </location>
</feature>
<reference evidence="3" key="1">
    <citation type="journal article" date="2021" name="Sci. Rep.">
        <title>Diploid genomic architecture of Nitzschia inconspicua, an elite biomass production diatom.</title>
        <authorList>
            <person name="Oliver A."/>
            <person name="Podell S."/>
            <person name="Pinowska A."/>
            <person name="Traller J.C."/>
            <person name="Smith S.R."/>
            <person name="McClure R."/>
            <person name="Beliaev A."/>
            <person name="Bohutskyi P."/>
            <person name="Hill E.A."/>
            <person name="Rabines A."/>
            <person name="Zheng H."/>
            <person name="Allen L.Z."/>
            <person name="Kuo A."/>
            <person name="Grigoriev I.V."/>
            <person name="Allen A.E."/>
            <person name="Hazlebeck D."/>
            <person name="Allen E.E."/>
        </authorList>
    </citation>
    <scope>NUCLEOTIDE SEQUENCE</scope>
    <source>
        <strain evidence="3">Hildebrandi</strain>
    </source>
</reference>
<dbReference type="InterPro" id="IPR004843">
    <property type="entry name" value="Calcineurin-like_PHP"/>
</dbReference>
<feature type="compositionally biased region" description="Low complexity" evidence="1">
    <location>
        <begin position="7"/>
        <end position="20"/>
    </location>
</feature>
<gene>
    <name evidence="3" type="ORF">IV203_013390</name>
</gene>
<comment type="caution">
    <text evidence="3">The sequence shown here is derived from an EMBL/GenBank/DDBJ whole genome shotgun (WGS) entry which is preliminary data.</text>
</comment>
<dbReference type="Pfam" id="PF00149">
    <property type="entry name" value="Metallophos"/>
    <property type="match status" value="1"/>
</dbReference>
<name>A0A9K3M6U8_9STRA</name>
<evidence type="ECO:0000313" key="3">
    <source>
        <dbReference type="EMBL" id="KAG7374295.1"/>
    </source>
</evidence>
<dbReference type="Proteomes" id="UP000693970">
    <property type="component" value="Unassembled WGS sequence"/>
</dbReference>
<proteinExistence type="predicted"/>
<evidence type="ECO:0000256" key="1">
    <source>
        <dbReference type="SAM" id="MobiDB-lite"/>
    </source>
</evidence>
<feature type="domain" description="Calcineurin-like phosphoesterase" evidence="2">
    <location>
        <begin position="87"/>
        <end position="280"/>
    </location>
</feature>
<dbReference type="OrthoDB" id="47015at2759"/>
<evidence type="ECO:0000313" key="4">
    <source>
        <dbReference type="Proteomes" id="UP000693970"/>
    </source>
</evidence>
<evidence type="ECO:0000259" key="2">
    <source>
        <dbReference type="Pfam" id="PF00149"/>
    </source>
</evidence>
<dbReference type="InterPro" id="IPR051693">
    <property type="entry name" value="UPF0046_metallophosphoest"/>
</dbReference>
<dbReference type="AlphaFoldDB" id="A0A9K3M6U8"/>
<accession>A0A9K3M6U8</accession>
<dbReference type="PANTHER" id="PTHR12905:SF0">
    <property type="entry name" value="CALCINEURIN-LIKE PHOSPHOESTERASE DOMAIN-CONTAINING PROTEIN"/>
    <property type="match status" value="1"/>
</dbReference>